<keyword evidence="3" id="KW-0804">Transcription</keyword>
<evidence type="ECO:0000256" key="4">
    <source>
        <dbReference type="PROSITE-ProRule" id="PRU00335"/>
    </source>
</evidence>
<protein>
    <submittedName>
        <fullName evidence="6">TetR/AcrR family transcriptional regulator</fullName>
    </submittedName>
</protein>
<evidence type="ECO:0000256" key="3">
    <source>
        <dbReference type="ARBA" id="ARBA00023163"/>
    </source>
</evidence>
<evidence type="ECO:0000256" key="2">
    <source>
        <dbReference type="ARBA" id="ARBA00023125"/>
    </source>
</evidence>
<organism evidence="6 7">
    <name type="scientific">Dokdonella ginsengisoli</name>
    <dbReference type="NCBI Taxonomy" id="363846"/>
    <lineage>
        <taxon>Bacteria</taxon>
        <taxon>Pseudomonadati</taxon>
        <taxon>Pseudomonadota</taxon>
        <taxon>Gammaproteobacteria</taxon>
        <taxon>Lysobacterales</taxon>
        <taxon>Rhodanobacteraceae</taxon>
        <taxon>Dokdonella</taxon>
    </lineage>
</organism>
<keyword evidence="2 4" id="KW-0238">DNA-binding</keyword>
<dbReference type="InterPro" id="IPR009057">
    <property type="entry name" value="Homeodomain-like_sf"/>
</dbReference>
<dbReference type="InterPro" id="IPR050109">
    <property type="entry name" value="HTH-type_TetR-like_transc_reg"/>
</dbReference>
<feature type="domain" description="HTH tetR-type" evidence="5">
    <location>
        <begin position="11"/>
        <end position="71"/>
    </location>
</feature>
<evidence type="ECO:0000313" key="6">
    <source>
        <dbReference type="EMBL" id="MFC4821808.1"/>
    </source>
</evidence>
<dbReference type="PROSITE" id="PS50977">
    <property type="entry name" value="HTH_TETR_2"/>
    <property type="match status" value="1"/>
</dbReference>
<keyword evidence="1" id="KW-0805">Transcription regulation</keyword>
<name>A0ABV9QWT3_9GAMM</name>
<dbReference type="PANTHER" id="PTHR30055:SF234">
    <property type="entry name" value="HTH-TYPE TRANSCRIPTIONAL REGULATOR BETI"/>
    <property type="match status" value="1"/>
</dbReference>
<dbReference type="EMBL" id="JBHSHD010000010">
    <property type="protein sequence ID" value="MFC4821808.1"/>
    <property type="molecule type" value="Genomic_DNA"/>
</dbReference>
<dbReference type="Proteomes" id="UP001595886">
    <property type="component" value="Unassembled WGS sequence"/>
</dbReference>
<evidence type="ECO:0000256" key="1">
    <source>
        <dbReference type="ARBA" id="ARBA00023015"/>
    </source>
</evidence>
<dbReference type="SUPFAM" id="SSF46689">
    <property type="entry name" value="Homeodomain-like"/>
    <property type="match status" value="1"/>
</dbReference>
<reference evidence="7" key="1">
    <citation type="journal article" date="2019" name="Int. J. Syst. Evol. Microbiol.">
        <title>The Global Catalogue of Microorganisms (GCM) 10K type strain sequencing project: providing services to taxonomists for standard genome sequencing and annotation.</title>
        <authorList>
            <consortium name="The Broad Institute Genomics Platform"/>
            <consortium name="The Broad Institute Genome Sequencing Center for Infectious Disease"/>
            <person name="Wu L."/>
            <person name="Ma J."/>
        </authorList>
    </citation>
    <scope>NUCLEOTIDE SEQUENCE [LARGE SCALE GENOMIC DNA]</scope>
    <source>
        <strain evidence="7">CCUG 30340</strain>
    </source>
</reference>
<dbReference type="InterPro" id="IPR001647">
    <property type="entry name" value="HTH_TetR"/>
</dbReference>
<evidence type="ECO:0000313" key="7">
    <source>
        <dbReference type="Proteomes" id="UP001595886"/>
    </source>
</evidence>
<proteinExistence type="predicted"/>
<feature type="DNA-binding region" description="H-T-H motif" evidence="4">
    <location>
        <begin position="34"/>
        <end position="53"/>
    </location>
</feature>
<dbReference type="Pfam" id="PF00440">
    <property type="entry name" value="TetR_N"/>
    <property type="match status" value="1"/>
</dbReference>
<gene>
    <name evidence="6" type="ORF">ACFO6Q_15880</name>
</gene>
<keyword evidence="7" id="KW-1185">Reference proteome</keyword>
<dbReference type="Gene3D" id="1.10.357.10">
    <property type="entry name" value="Tetracycline Repressor, domain 2"/>
    <property type="match status" value="1"/>
</dbReference>
<sequence length="203" mass="21935">MGTSGIRSGEPNRRERILQAALHRFATHGHARTPLRVIAQEAQVSATLIAHHFGNKQRLREAVERWIAGRFEQAAAAAADDPADFAGETALGAFARRIGDLMASQPDVREYLRRVTVVEPTPEGALLLQSLLTLARSLVRKPRRGAAGPESTDRSLQFLLLALGPALLGPALQRCMPDVFDESATSDFLARQVDASPSSGRPA</sequence>
<accession>A0ABV9QWT3</accession>
<comment type="caution">
    <text evidence="6">The sequence shown here is derived from an EMBL/GenBank/DDBJ whole genome shotgun (WGS) entry which is preliminary data.</text>
</comment>
<dbReference type="PANTHER" id="PTHR30055">
    <property type="entry name" value="HTH-TYPE TRANSCRIPTIONAL REGULATOR RUTR"/>
    <property type="match status" value="1"/>
</dbReference>
<dbReference type="RefSeq" id="WP_380022076.1">
    <property type="nucleotide sequence ID" value="NZ_JBHSHD010000010.1"/>
</dbReference>
<evidence type="ECO:0000259" key="5">
    <source>
        <dbReference type="PROSITE" id="PS50977"/>
    </source>
</evidence>